<dbReference type="Proteomes" id="UP000031668">
    <property type="component" value="Unassembled WGS sequence"/>
</dbReference>
<dbReference type="AlphaFoldDB" id="A0A0C2JDI2"/>
<comment type="caution">
    <text evidence="1">The sequence shown here is derived from an EMBL/GenBank/DDBJ whole genome shotgun (WGS) entry which is preliminary data.</text>
</comment>
<name>A0A0C2JDI2_THEKT</name>
<organism evidence="1 2">
    <name type="scientific">Thelohanellus kitauei</name>
    <name type="common">Myxosporean</name>
    <dbReference type="NCBI Taxonomy" id="669202"/>
    <lineage>
        <taxon>Eukaryota</taxon>
        <taxon>Metazoa</taxon>
        <taxon>Cnidaria</taxon>
        <taxon>Myxozoa</taxon>
        <taxon>Myxosporea</taxon>
        <taxon>Bivalvulida</taxon>
        <taxon>Platysporina</taxon>
        <taxon>Myxobolidae</taxon>
        <taxon>Thelohanellus</taxon>
    </lineage>
</organism>
<gene>
    <name evidence="1" type="ORF">RF11_04069</name>
</gene>
<evidence type="ECO:0000313" key="1">
    <source>
        <dbReference type="EMBL" id="KII67208.1"/>
    </source>
</evidence>
<protein>
    <submittedName>
        <fullName evidence="1">Uncharacterized protein</fullName>
    </submittedName>
</protein>
<reference evidence="1 2" key="1">
    <citation type="journal article" date="2014" name="Genome Biol. Evol.">
        <title>The genome of the myxosporean Thelohanellus kitauei shows adaptations to nutrient acquisition within its fish host.</title>
        <authorList>
            <person name="Yang Y."/>
            <person name="Xiong J."/>
            <person name="Zhou Z."/>
            <person name="Huo F."/>
            <person name="Miao W."/>
            <person name="Ran C."/>
            <person name="Liu Y."/>
            <person name="Zhang J."/>
            <person name="Feng J."/>
            <person name="Wang M."/>
            <person name="Wang M."/>
            <person name="Wang L."/>
            <person name="Yao B."/>
        </authorList>
    </citation>
    <scope>NUCLEOTIDE SEQUENCE [LARGE SCALE GENOMIC DNA]</scope>
    <source>
        <strain evidence="1">Wuqing</strain>
    </source>
</reference>
<sequence length="118" mass="13865">MPLRSHVLSRILKEKENRFLISLDIDPGVRLANHINTVLRASSRISVIHPRPHLEAYYRMLGKNISVSRTTNLLPPKTYEIANVTYFHIRTLEDFQWHEGNFKTSYTLTLDHQKNLQQ</sequence>
<dbReference type="EMBL" id="JWZT01003278">
    <property type="protein sequence ID" value="KII67208.1"/>
    <property type="molecule type" value="Genomic_DNA"/>
</dbReference>
<keyword evidence="2" id="KW-1185">Reference proteome</keyword>
<proteinExistence type="predicted"/>
<accession>A0A0C2JDI2</accession>
<evidence type="ECO:0000313" key="2">
    <source>
        <dbReference type="Proteomes" id="UP000031668"/>
    </source>
</evidence>